<protein>
    <submittedName>
        <fullName evidence="1">Uncharacterized protein</fullName>
    </submittedName>
</protein>
<sequence length="67" mass="7222">MLLVIKAADAYGFATGPINSTTFATLTFFSSQSIWPALAIFESLTMTLPLLARCKISPTSCNYSNNV</sequence>
<gene>
    <name evidence="1" type="ORF">METZ01_LOCUS152624</name>
</gene>
<organism evidence="1">
    <name type="scientific">marine metagenome</name>
    <dbReference type="NCBI Taxonomy" id="408172"/>
    <lineage>
        <taxon>unclassified sequences</taxon>
        <taxon>metagenomes</taxon>
        <taxon>ecological metagenomes</taxon>
    </lineage>
</organism>
<accession>A0A382ADX6</accession>
<reference evidence="1" key="1">
    <citation type="submission" date="2018-05" db="EMBL/GenBank/DDBJ databases">
        <authorList>
            <person name="Lanie J.A."/>
            <person name="Ng W.-L."/>
            <person name="Kazmierczak K.M."/>
            <person name="Andrzejewski T.M."/>
            <person name="Davidsen T.M."/>
            <person name="Wayne K.J."/>
            <person name="Tettelin H."/>
            <person name="Glass J.I."/>
            <person name="Rusch D."/>
            <person name="Podicherti R."/>
            <person name="Tsui H.-C.T."/>
            <person name="Winkler M.E."/>
        </authorList>
    </citation>
    <scope>NUCLEOTIDE SEQUENCE</scope>
</reference>
<dbReference type="AlphaFoldDB" id="A0A382ADX6"/>
<evidence type="ECO:0000313" key="1">
    <source>
        <dbReference type="EMBL" id="SVA99770.1"/>
    </source>
</evidence>
<dbReference type="EMBL" id="UINC01024997">
    <property type="protein sequence ID" value="SVA99770.1"/>
    <property type="molecule type" value="Genomic_DNA"/>
</dbReference>
<proteinExistence type="predicted"/>
<name>A0A382ADX6_9ZZZZ</name>